<accession>A0A8H8BV16</accession>
<dbReference type="CDD" id="cd00048">
    <property type="entry name" value="DSRM_SF"/>
    <property type="match status" value="1"/>
</dbReference>
<evidence type="ECO:0000313" key="2">
    <source>
        <dbReference type="EMBL" id="KAG4424942.1"/>
    </source>
</evidence>
<dbReference type="SUPFAM" id="SSF54768">
    <property type="entry name" value="dsRNA-binding domain-like"/>
    <property type="match status" value="1"/>
</dbReference>
<sequence>MAESAVAIPQTAISLEFRDMDEFVAEQEALDNQMGVNRPARVNDMATQDPVLIVENEAIVEIGNGNWIGKLVEYRQVNPIEGDDDGIKYTETTSPGKVSPRFSCTVKLSESDEIFGCSGNYGYSQIVASFSVKKVAKQFAAMRAIEYLIANNHMPADGSVKFPKRPPLTDPNAVLDGQLPYITQVPLLCRRLGFSTPTYKITPVVPNGPVCDGYAEFPNEPSVDGRVGRVENVYGKKSAKEAVARHVVLYLKDIERQRMGGATVVEDPVVVAADVEAPVVEAPAEEDAEDEDKKRKRSSSDASDTSNKAAKI</sequence>
<comment type="caution">
    <text evidence="2">The sequence shown here is derived from an EMBL/GenBank/DDBJ whole genome shotgun (WGS) entry which is preliminary data.</text>
</comment>
<dbReference type="EMBL" id="JAFJYH010000015">
    <property type="protein sequence ID" value="KAG4424942.1"/>
    <property type="molecule type" value="Genomic_DNA"/>
</dbReference>
<keyword evidence="3" id="KW-1185">Reference proteome</keyword>
<evidence type="ECO:0008006" key="4">
    <source>
        <dbReference type="Google" id="ProtNLM"/>
    </source>
</evidence>
<dbReference type="Proteomes" id="UP000664132">
    <property type="component" value="Unassembled WGS sequence"/>
</dbReference>
<feature type="region of interest" description="Disordered" evidence="1">
    <location>
        <begin position="276"/>
        <end position="312"/>
    </location>
</feature>
<dbReference type="Gene3D" id="3.30.160.20">
    <property type="match status" value="1"/>
</dbReference>
<gene>
    <name evidence="2" type="ORF">IFR04_001913</name>
</gene>
<name>A0A8H8BV16_9HELO</name>
<evidence type="ECO:0000256" key="1">
    <source>
        <dbReference type="SAM" id="MobiDB-lite"/>
    </source>
</evidence>
<dbReference type="OrthoDB" id="5222339at2759"/>
<evidence type="ECO:0000313" key="3">
    <source>
        <dbReference type="Proteomes" id="UP000664132"/>
    </source>
</evidence>
<proteinExistence type="predicted"/>
<feature type="compositionally biased region" description="Low complexity" evidence="1">
    <location>
        <begin position="300"/>
        <end position="312"/>
    </location>
</feature>
<organism evidence="2 3">
    <name type="scientific">Cadophora malorum</name>
    <dbReference type="NCBI Taxonomy" id="108018"/>
    <lineage>
        <taxon>Eukaryota</taxon>
        <taxon>Fungi</taxon>
        <taxon>Dikarya</taxon>
        <taxon>Ascomycota</taxon>
        <taxon>Pezizomycotina</taxon>
        <taxon>Leotiomycetes</taxon>
        <taxon>Helotiales</taxon>
        <taxon>Ploettnerulaceae</taxon>
        <taxon>Cadophora</taxon>
    </lineage>
</organism>
<reference evidence="2" key="1">
    <citation type="submission" date="2021-02" db="EMBL/GenBank/DDBJ databases">
        <title>Genome sequence Cadophora malorum strain M34.</title>
        <authorList>
            <person name="Stefanovic E."/>
            <person name="Vu D."/>
            <person name="Scully C."/>
            <person name="Dijksterhuis J."/>
            <person name="Roader J."/>
            <person name="Houbraken J."/>
        </authorList>
    </citation>
    <scope>NUCLEOTIDE SEQUENCE</scope>
    <source>
        <strain evidence="2">M34</strain>
    </source>
</reference>
<dbReference type="AlphaFoldDB" id="A0A8H8BV16"/>
<protein>
    <recommendedName>
        <fullName evidence="4">DRBM domain-containing protein</fullName>
    </recommendedName>
</protein>